<feature type="compositionally biased region" description="Polar residues" evidence="2">
    <location>
        <begin position="1622"/>
        <end position="1633"/>
    </location>
</feature>
<gene>
    <name evidence="4" type="ORF">AX774_g1669</name>
</gene>
<feature type="compositionally biased region" description="Low complexity" evidence="2">
    <location>
        <begin position="1194"/>
        <end position="1205"/>
    </location>
</feature>
<dbReference type="EMBL" id="LSSK01000147">
    <property type="protein sequence ID" value="OMH84802.1"/>
    <property type="molecule type" value="Genomic_DNA"/>
</dbReference>
<dbReference type="SUPFAM" id="SSF111347">
    <property type="entry name" value="Rap/Ran-GAP"/>
    <property type="match status" value="1"/>
</dbReference>
<feature type="region of interest" description="Disordered" evidence="2">
    <location>
        <begin position="1071"/>
        <end position="1093"/>
    </location>
</feature>
<dbReference type="GO" id="GO:0051056">
    <property type="term" value="P:regulation of small GTPase mediated signal transduction"/>
    <property type="evidence" value="ECO:0007669"/>
    <property type="project" value="InterPro"/>
</dbReference>
<feature type="compositionally biased region" description="Acidic residues" evidence="2">
    <location>
        <begin position="1767"/>
        <end position="1788"/>
    </location>
</feature>
<feature type="compositionally biased region" description="Polar residues" evidence="2">
    <location>
        <begin position="1643"/>
        <end position="1684"/>
    </location>
</feature>
<dbReference type="GO" id="GO:0005737">
    <property type="term" value="C:cytoplasm"/>
    <property type="evidence" value="ECO:0007669"/>
    <property type="project" value="TreeGrafter"/>
</dbReference>
<keyword evidence="1" id="KW-0343">GTPase activation</keyword>
<feature type="region of interest" description="Disordered" evidence="2">
    <location>
        <begin position="872"/>
        <end position="894"/>
    </location>
</feature>
<dbReference type="GO" id="GO:0005634">
    <property type="term" value="C:nucleus"/>
    <property type="evidence" value="ECO:0007669"/>
    <property type="project" value="InterPro"/>
</dbReference>
<feature type="compositionally biased region" description="Polar residues" evidence="2">
    <location>
        <begin position="289"/>
        <end position="305"/>
    </location>
</feature>
<keyword evidence="5" id="KW-1185">Reference proteome</keyword>
<name>A0A1R1PV91_ZANCU</name>
<feature type="compositionally biased region" description="Gly residues" evidence="2">
    <location>
        <begin position="1829"/>
        <end position="1841"/>
    </location>
</feature>
<proteinExistence type="predicted"/>
<dbReference type="InterPro" id="IPR000331">
    <property type="entry name" value="Rap/Ran_GAP_dom"/>
</dbReference>
<comment type="caution">
    <text evidence="4">The sequence shown here is derived from an EMBL/GenBank/DDBJ whole genome shotgun (WGS) entry which is preliminary data.</text>
</comment>
<evidence type="ECO:0000313" key="4">
    <source>
        <dbReference type="EMBL" id="OMH84802.1"/>
    </source>
</evidence>
<dbReference type="GO" id="GO:0005096">
    <property type="term" value="F:GTPase activator activity"/>
    <property type="evidence" value="ECO:0007669"/>
    <property type="project" value="UniProtKB-KW"/>
</dbReference>
<feature type="region of interest" description="Disordered" evidence="2">
    <location>
        <begin position="1617"/>
        <end position="1726"/>
    </location>
</feature>
<evidence type="ECO:0000259" key="3">
    <source>
        <dbReference type="PROSITE" id="PS50085"/>
    </source>
</evidence>
<dbReference type="PANTHER" id="PTHR10063:SF11">
    <property type="entry name" value="RHO GTPASE-ACTIVATING PROTEIN CG5521-RELATED"/>
    <property type="match status" value="1"/>
</dbReference>
<dbReference type="PANTHER" id="PTHR10063">
    <property type="entry name" value="TUBERIN"/>
    <property type="match status" value="1"/>
</dbReference>
<feature type="compositionally biased region" description="Basic and acidic residues" evidence="2">
    <location>
        <begin position="1079"/>
        <end position="1093"/>
    </location>
</feature>
<evidence type="ECO:0000256" key="2">
    <source>
        <dbReference type="SAM" id="MobiDB-lite"/>
    </source>
</evidence>
<feature type="region of interest" description="Disordered" evidence="2">
    <location>
        <begin position="1820"/>
        <end position="1858"/>
    </location>
</feature>
<dbReference type="PROSITE" id="PS50085">
    <property type="entry name" value="RAPGAP"/>
    <property type="match status" value="1"/>
</dbReference>
<dbReference type="InterPro" id="IPR027107">
    <property type="entry name" value="Tuberin/Ral-act_asu"/>
</dbReference>
<feature type="domain" description="Rap-GAP" evidence="3">
    <location>
        <begin position="1895"/>
        <end position="2041"/>
    </location>
</feature>
<dbReference type="Gene3D" id="3.40.50.11210">
    <property type="entry name" value="Rap/Ran-GAP"/>
    <property type="match status" value="1"/>
</dbReference>
<feature type="region of interest" description="Disordered" evidence="2">
    <location>
        <begin position="1142"/>
        <end position="1163"/>
    </location>
</feature>
<feature type="compositionally biased region" description="Basic and acidic residues" evidence="2">
    <location>
        <begin position="403"/>
        <end position="413"/>
    </location>
</feature>
<evidence type="ECO:0000256" key="1">
    <source>
        <dbReference type="ARBA" id="ARBA00022468"/>
    </source>
</evidence>
<feature type="region of interest" description="Disordered" evidence="2">
    <location>
        <begin position="1760"/>
        <end position="1797"/>
    </location>
</feature>
<reference evidence="5" key="1">
    <citation type="submission" date="2017-01" db="EMBL/GenBank/DDBJ databases">
        <authorList>
            <person name="Wang Y."/>
            <person name="White M."/>
            <person name="Kvist S."/>
            <person name="Moncalvo J.-M."/>
        </authorList>
    </citation>
    <scope>NUCLEOTIDE SEQUENCE [LARGE SCALE GENOMIC DNA]</scope>
    <source>
        <strain evidence="5">COL-18-3</strain>
    </source>
</reference>
<sequence length="2041" mass="227374">MIFRIIWINRLLPIEFKINECLELIKIGKVLADKGINDERMTLLMEVLAEETIILSTGGGSKEMSDQVYKMLKELLAKSQSNVAVYNVWSNTLESLTLAVAKHCYKVDELELIQDCFFPGTRRKGGVKALRRELDISYHKLLLEMQNSGGNGGKQDDSGIFRADMYKNYSVGGENADTRAAGDKNNDNGYGYEAVAPFSLFSKKSMCAVVKIVEDCYKKRKIPVESKMVVNDDEIIIYERVGGGVGIYQKGMCEHKSHLQVRGDDTQGEDTGEDEYSHNVKNKSAAIQKKQSLSQKKNRNQQEGQYCNEAGEYYYENGSGAETGQEPSREKSSENEPVAVHDNGNFRNIWDVEDIGDINSVEFSSNYHMYFMCGVHYDSSEEYYEKDYGDEYEENSINNIPGESRKYDQEANKSRMGNKKKRKNRKMIVDFSRKKIIAEMSDGSNLVAQRKRNEEYLKGELLNSISSGIIDERNGTFIPFIVPTGKYSEIYDLVMGVADNETQCEKCRKSKSIKNNEALAILIGLWDKWWQLVTVGNTIRSVGVDNNARLVIVRGLVRAWRIVTCGLDRVDYSNTQLVDFIKHKMGVDLRVRYSHLIFNEIERINNNVILMGFPQSGSLYNNENANLDYKKNLVQSLIQGVSLVFGRSYHNEYPIPVMFQAYYSKLTLKMLLLYLEKLEYFKKTFTKLTAIKNSKSDLVVDNSGYDVKHGANSITTIKSDIDTAGAVKDIDTGINTKNTKKDGGINNVENADTSAQLDLESNKNYVVVRYIMQVLLESLESIYVHDVPGNEILLHTLCMVVTSQYTDDIKISPRLLTSILTLLGTILTTISTANISNPVGSDRVGQGSCESIEDEYVLFNKNYPVAKLVQKNTNVSERNTGNDSNNSNNDSKRVEGMNIEVKVEYKLINIKHEYESVAYKVCEKLDSINCELFSMYYAPKEIDSSSRFATGKDSRRKFTSSNVNFSGDRNGGDISKNCESRKDKRQTLRQAKRHELLAAKRGLLKILGYIIMLTVKVNKAVVANVQGVKGNSNGTAKPPDVLHTGKSRLAPITFIKRLVDDPEGKFEDLIDTEDIREDNEEKKQEKKREIEERESETVDIKRYALFLALEGLYSMDTECVGISIDTIGLVLDVQRYSLSSHANKSENNDQKNVYGDENTNSNVLDDEEEFEPSTVDIISLAVEDAEMQSLGRAQNQNKNQNQNQKHSQYIKSTDGFRGNNKASNNIYEKTVCGENVSLFDMLISSFTFKFENDPDPIIFTAGKLNNKKTKDTGEDIHIVHGYKLEKSRNSRKNASKNGGKTENKLPTTTLVEYGVSKHPKQLIKAKLVVGNFTNVMSTLNQNERESRGNSNIKKGGQIGLSIRERGMVWINDIIQVFLSSFLPMTHFEKSFTVALEDQSKCYAAGNKENQDDDIAAINGSLLMMGENVGANVGANADAGANAGSYTEIKKKPALVLGYDHNQIFTTVYSNTDSALRSIDLTVRSQFGKNTVYMYNTLQSNLNPYSKYLNQPEFQPSSKINIQDSTQHQTQEPSTFTTTFDCQDKSPYNIIPNNKNKDTGVNVNGTKIEPVNAELPKVREIKPSGIDWDYYLELNSIDSDVQKLVSQTKTRVNNYYSALYPDRQNSPLSTTATPPNDMGPGTPNPSAVSEQQDASNTEPSALSGPDINTDNSVIPISGDKNSGNPNMIPAQHSVGENDTSISDDGSDGGSGGVVGSTKKNIKPNSRNPFAYENFRALIRHFELFDLVDALIGSNSASKVAQLRQGNDGNDDDGDNDGDGDGDNDDDDDENKYTESGKVKTGIRSRLEITRKNILAGISELGSASSEGECDGQGDGQGGGQGEGEGEGGGEDSDDVFGIDGALDDENIEHAPYIRLRKKLRLKIQPIRLSEQLVKDLQALDRMASREQIKIGLLYVQPKNQTNAEEILANEIQNTTNTYRDFITRFGRFVDLMTFEGYVGKLSNKPLVAMGDSYDGGGEGGGGGADGRYTLYFDTPSEEVCIHDATLMPSNRCYKGSQTCIVRTDSDCATPRDVAPHSNPDID</sequence>
<dbReference type="Proteomes" id="UP000188320">
    <property type="component" value="Unassembled WGS sequence"/>
</dbReference>
<organism evidence="4 5">
    <name type="scientific">Zancudomyces culisetae</name>
    <name type="common">Gut fungus</name>
    <name type="synonym">Smittium culisetae</name>
    <dbReference type="NCBI Taxonomy" id="1213189"/>
    <lineage>
        <taxon>Eukaryota</taxon>
        <taxon>Fungi</taxon>
        <taxon>Fungi incertae sedis</taxon>
        <taxon>Zoopagomycota</taxon>
        <taxon>Kickxellomycotina</taxon>
        <taxon>Harpellomycetes</taxon>
        <taxon>Harpellales</taxon>
        <taxon>Legeriomycetaceae</taxon>
        <taxon>Zancudomyces</taxon>
    </lineage>
</organism>
<feature type="region of interest" description="Disordered" evidence="2">
    <location>
        <begin position="394"/>
        <end position="423"/>
    </location>
</feature>
<feature type="region of interest" description="Disordered" evidence="2">
    <location>
        <begin position="960"/>
        <end position="985"/>
    </location>
</feature>
<feature type="compositionally biased region" description="Basic and acidic residues" evidence="2">
    <location>
        <begin position="976"/>
        <end position="985"/>
    </location>
</feature>
<protein>
    <submittedName>
        <fullName evidence="4">Rap-GAP domain-containing protein</fullName>
    </submittedName>
</protein>
<accession>A0A1R1PV91</accession>
<dbReference type="OrthoDB" id="19311at2759"/>
<feature type="compositionally biased region" description="Acidic residues" evidence="2">
    <location>
        <begin position="1842"/>
        <end position="1858"/>
    </location>
</feature>
<feature type="region of interest" description="Disordered" evidence="2">
    <location>
        <begin position="259"/>
        <end position="340"/>
    </location>
</feature>
<evidence type="ECO:0000313" key="5">
    <source>
        <dbReference type="Proteomes" id="UP000188320"/>
    </source>
</evidence>
<dbReference type="InterPro" id="IPR035974">
    <property type="entry name" value="Rap/Ran-GAP_sf"/>
</dbReference>
<feature type="region of interest" description="Disordered" evidence="2">
    <location>
        <begin position="1191"/>
        <end position="1218"/>
    </location>
</feature>
<feature type="compositionally biased region" description="Polar residues" evidence="2">
    <location>
        <begin position="872"/>
        <end position="881"/>
    </location>
</feature>